<organism evidence="3 4">
    <name type="scientific">[Candida] anglica</name>
    <dbReference type="NCBI Taxonomy" id="148631"/>
    <lineage>
        <taxon>Eukaryota</taxon>
        <taxon>Fungi</taxon>
        <taxon>Dikarya</taxon>
        <taxon>Ascomycota</taxon>
        <taxon>Saccharomycotina</taxon>
        <taxon>Pichiomycetes</taxon>
        <taxon>Debaryomycetaceae</taxon>
        <taxon>Kurtzmaniella</taxon>
    </lineage>
</organism>
<accession>A0ABP0E870</accession>
<feature type="domain" description="SRR1-like" evidence="2">
    <location>
        <begin position="24"/>
        <end position="233"/>
    </location>
</feature>
<evidence type="ECO:0000313" key="4">
    <source>
        <dbReference type="Proteomes" id="UP001497600"/>
    </source>
</evidence>
<evidence type="ECO:0000259" key="2">
    <source>
        <dbReference type="Pfam" id="PF07985"/>
    </source>
</evidence>
<dbReference type="InterPro" id="IPR040044">
    <property type="entry name" value="SRR1L"/>
</dbReference>
<dbReference type="PANTHER" id="PTHR28626">
    <property type="entry name" value="SRR1-LIKE PROTEIN"/>
    <property type="match status" value="1"/>
</dbReference>
<dbReference type="Pfam" id="PF07985">
    <property type="entry name" value="SRR1"/>
    <property type="match status" value="1"/>
</dbReference>
<proteinExistence type="inferred from homology"/>
<dbReference type="InterPro" id="IPR012942">
    <property type="entry name" value="SRR1-like"/>
</dbReference>
<sequence>MEKLIEKLQKYQDILEKSLLWKETLEIFGKYDTKNIKHIRCLALGSPSESNAALYQLAILEIIGQHFQCRSISVYDPVFTELDKKLFDKYEYMVTDDEELVKDIEKSSIIYFLPHAELALTEKILVDCKPRWLLANYVLTHTDSFTKKKLYEEYKTLAYMKHSIEMDTNKISLVPEFEPVISKKSRRMKKNVYIEPKIDYNYEKDVYFTKVEAKKFEKLDGEWGNSFSDLAFHSIIKENEVEDKRKEKEI</sequence>
<comment type="similarity">
    <text evidence="1">Belongs to the SRR1 family.</text>
</comment>
<dbReference type="EMBL" id="OZ004254">
    <property type="protein sequence ID" value="CAK7897873.1"/>
    <property type="molecule type" value="Genomic_DNA"/>
</dbReference>
<keyword evidence="4" id="KW-1185">Reference proteome</keyword>
<evidence type="ECO:0000313" key="3">
    <source>
        <dbReference type="EMBL" id="CAK7897873.1"/>
    </source>
</evidence>
<evidence type="ECO:0000256" key="1">
    <source>
        <dbReference type="ARBA" id="ARBA00009856"/>
    </source>
</evidence>
<dbReference type="Proteomes" id="UP001497600">
    <property type="component" value="Chromosome B"/>
</dbReference>
<reference evidence="3 4" key="1">
    <citation type="submission" date="2024-01" db="EMBL/GenBank/DDBJ databases">
        <authorList>
            <consortium name="Genoscope - CEA"/>
            <person name="William W."/>
        </authorList>
    </citation>
    <scope>NUCLEOTIDE SEQUENCE [LARGE SCALE GENOMIC DNA]</scope>
    <source>
        <strain evidence="3 4">29B2s-10</strain>
    </source>
</reference>
<dbReference type="PANTHER" id="PTHR28626:SF3">
    <property type="entry name" value="SRR1-LIKE PROTEIN"/>
    <property type="match status" value="1"/>
</dbReference>
<protein>
    <submittedName>
        <fullName evidence="3">SRR1-like protein Ber1p</fullName>
    </submittedName>
</protein>
<name>A0ABP0E870_9ASCO</name>
<gene>
    <name evidence="3" type="primary">BER1</name>
    <name evidence="3" type="ORF">CAAN4_B11826</name>
</gene>